<dbReference type="PROSITE" id="PS50977">
    <property type="entry name" value="HTH_TETR_2"/>
    <property type="match status" value="1"/>
</dbReference>
<proteinExistence type="predicted"/>
<dbReference type="InterPro" id="IPR009057">
    <property type="entry name" value="Homeodomain-like_sf"/>
</dbReference>
<dbReference type="InterPro" id="IPR050109">
    <property type="entry name" value="HTH-type_TetR-like_transc_reg"/>
</dbReference>
<keyword evidence="2 4" id="KW-0238">DNA-binding</keyword>
<evidence type="ECO:0000256" key="3">
    <source>
        <dbReference type="ARBA" id="ARBA00023163"/>
    </source>
</evidence>
<dbReference type="SUPFAM" id="SSF48498">
    <property type="entry name" value="Tetracyclin repressor-like, C-terminal domain"/>
    <property type="match status" value="1"/>
</dbReference>
<dbReference type="Proteomes" id="UP000601223">
    <property type="component" value="Unassembled WGS sequence"/>
</dbReference>
<dbReference type="PANTHER" id="PTHR30055:SF151">
    <property type="entry name" value="TRANSCRIPTIONAL REGULATORY PROTEIN"/>
    <property type="match status" value="1"/>
</dbReference>
<accession>A0A8J3JHA2</accession>
<dbReference type="AlphaFoldDB" id="A0A8J3JHA2"/>
<keyword evidence="1" id="KW-0805">Transcription regulation</keyword>
<dbReference type="RefSeq" id="WP_239125578.1">
    <property type="nucleotide sequence ID" value="NZ_BONF01000009.1"/>
</dbReference>
<dbReference type="Gene3D" id="1.10.10.60">
    <property type="entry name" value="Homeodomain-like"/>
    <property type="match status" value="1"/>
</dbReference>
<feature type="domain" description="HTH tetR-type" evidence="5">
    <location>
        <begin position="13"/>
        <end position="73"/>
    </location>
</feature>
<sequence length="229" mass="24619">MVGRGRSVETRAPLSRDRVLRAAVKLADEGGIASVTMRRLAEELDAEAMSLYHHVANKDQVLDGVVDAVAAEINEAVSRLTLPAEGPAWKEAARRRILTARQVLLGHPWAPAVFSTRTTTSPEVLLYFDGLLGIMRAGGFSNDLAHHAMHALGSRAIGFSQELFSPTGGPTTGEPDPAMAAMAAQLPNLVGMLAEVAHDDPDSTLGWCDDQAEFEFGLDLLLDGLDRRR</sequence>
<evidence type="ECO:0000313" key="6">
    <source>
        <dbReference type="EMBL" id="GIF80482.1"/>
    </source>
</evidence>
<dbReference type="Gene3D" id="1.10.357.10">
    <property type="entry name" value="Tetracycline Repressor, domain 2"/>
    <property type="match status" value="1"/>
</dbReference>
<dbReference type="SUPFAM" id="SSF46689">
    <property type="entry name" value="Homeodomain-like"/>
    <property type="match status" value="1"/>
</dbReference>
<gene>
    <name evidence="6" type="ORF">Cba03nite_18310</name>
</gene>
<evidence type="ECO:0000313" key="7">
    <source>
        <dbReference type="Proteomes" id="UP000601223"/>
    </source>
</evidence>
<feature type="DNA-binding region" description="H-T-H motif" evidence="4">
    <location>
        <begin position="36"/>
        <end position="55"/>
    </location>
</feature>
<dbReference type="InterPro" id="IPR001647">
    <property type="entry name" value="HTH_TetR"/>
</dbReference>
<dbReference type="GO" id="GO:0045892">
    <property type="term" value="P:negative regulation of DNA-templated transcription"/>
    <property type="evidence" value="ECO:0007669"/>
    <property type="project" value="InterPro"/>
</dbReference>
<dbReference type="EMBL" id="BONF01000009">
    <property type="protein sequence ID" value="GIF80482.1"/>
    <property type="molecule type" value="Genomic_DNA"/>
</dbReference>
<dbReference type="Pfam" id="PF02909">
    <property type="entry name" value="TetR_C_1"/>
    <property type="match status" value="1"/>
</dbReference>
<dbReference type="GO" id="GO:0000976">
    <property type="term" value="F:transcription cis-regulatory region binding"/>
    <property type="evidence" value="ECO:0007669"/>
    <property type="project" value="TreeGrafter"/>
</dbReference>
<organism evidence="6 7">
    <name type="scientific">Catellatospora bangladeshensis</name>
    <dbReference type="NCBI Taxonomy" id="310355"/>
    <lineage>
        <taxon>Bacteria</taxon>
        <taxon>Bacillati</taxon>
        <taxon>Actinomycetota</taxon>
        <taxon>Actinomycetes</taxon>
        <taxon>Micromonosporales</taxon>
        <taxon>Micromonosporaceae</taxon>
        <taxon>Catellatospora</taxon>
    </lineage>
</organism>
<name>A0A8J3JHA2_9ACTN</name>
<evidence type="ECO:0000256" key="2">
    <source>
        <dbReference type="ARBA" id="ARBA00023125"/>
    </source>
</evidence>
<dbReference type="InterPro" id="IPR036271">
    <property type="entry name" value="Tet_transcr_reg_TetR-rel_C_sf"/>
</dbReference>
<comment type="caution">
    <text evidence="6">The sequence shown here is derived from an EMBL/GenBank/DDBJ whole genome shotgun (WGS) entry which is preliminary data.</text>
</comment>
<reference evidence="6 7" key="1">
    <citation type="submission" date="2021-01" db="EMBL/GenBank/DDBJ databases">
        <title>Whole genome shotgun sequence of Catellatospora bangladeshensis NBRC 107357.</title>
        <authorList>
            <person name="Komaki H."/>
            <person name="Tamura T."/>
        </authorList>
    </citation>
    <scope>NUCLEOTIDE SEQUENCE [LARGE SCALE GENOMIC DNA]</scope>
    <source>
        <strain evidence="6 7">NBRC 107357</strain>
    </source>
</reference>
<dbReference type="GO" id="GO:0003700">
    <property type="term" value="F:DNA-binding transcription factor activity"/>
    <property type="evidence" value="ECO:0007669"/>
    <property type="project" value="TreeGrafter"/>
</dbReference>
<protein>
    <submittedName>
        <fullName evidence="6">TetR family transcriptional regulator</fullName>
    </submittedName>
</protein>
<dbReference type="PANTHER" id="PTHR30055">
    <property type="entry name" value="HTH-TYPE TRANSCRIPTIONAL REGULATOR RUTR"/>
    <property type="match status" value="1"/>
</dbReference>
<dbReference type="InterPro" id="IPR004111">
    <property type="entry name" value="Repressor_TetR_C"/>
</dbReference>
<dbReference type="Pfam" id="PF00440">
    <property type="entry name" value="TetR_N"/>
    <property type="match status" value="1"/>
</dbReference>
<keyword evidence="3" id="KW-0804">Transcription</keyword>
<evidence type="ECO:0000256" key="4">
    <source>
        <dbReference type="PROSITE-ProRule" id="PRU00335"/>
    </source>
</evidence>
<keyword evidence="7" id="KW-1185">Reference proteome</keyword>
<evidence type="ECO:0000259" key="5">
    <source>
        <dbReference type="PROSITE" id="PS50977"/>
    </source>
</evidence>
<evidence type="ECO:0000256" key="1">
    <source>
        <dbReference type="ARBA" id="ARBA00023015"/>
    </source>
</evidence>